<dbReference type="Proteomes" id="UP001164929">
    <property type="component" value="Chromosome 2"/>
</dbReference>
<accession>A0AAD6RDA8</accession>
<dbReference type="EMBL" id="JAQIZT010000002">
    <property type="protein sequence ID" value="KAJ7006235.1"/>
    <property type="molecule type" value="Genomic_DNA"/>
</dbReference>
<gene>
    <name evidence="1" type="ORF">NC653_005557</name>
</gene>
<sequence>MPEKFPFQLFDAWAWDQCIFNHFGLLAGLEVAGGCIFHNPKTSSGQRQGIRRYNSTHERNERILTRRLMAPGGRAFCLLFWRNEVTLKAETDQEFDS</sequence>
<dbReference type="AlphaFoldDB" id="A0AAD6RDA8"/>
<evidence type="ECO:0000313" key="1">
    <source>
        <dbReference type="EMBL" id="KAJ7006235.1"/>
    </source>
</evidence>
<organism evidence="1 2">
    <name type="scientific">Populus alba x Populus x berolinensis</name>
    <dbReference type="NCBI Taxonomy" id="444605"/>
    <lineage>
        <taxon>Eukaryota</taxon>
        <taxon>Viridiplantae</taxon>
        <taxon>Streptophyta</taxon>
        <taxon>Embryophyta</taxon>
        <taxon>Tracheophyta</taxon>
        <taxon>Spermatophyta</taxon>
        <taxon>Magnoliopsida</taxon>
        <taxon>eudicotyledons</taxon>
        <taxon>Gunneridae</taxon>
        <taxon>Pentapetalae</taxon>
        <taxon>rosids</taxon>
        <taxon>fabids</taxon>
        <taxon>Malpighiales</taxon>
        <taxon>Salicaceae</taxon>
        <taxon>Saliceae</taxon>
        <taxon>Populus</taxon>
    </lineage>
</organism>
<name>A0AAD6RDA8_9ROSI</name>
<reference evidence="1" key="1">
    <citation type="journal article" date="2023" name="Mol. Ecol. Resour.">
        <title>Chromosome-level genome assembly of a triploid poplar Populus alba 'Berolinensis'.</title>
        <authorList>
            <person name="Chen S."/>
            <person name="Yu Y."/>
            <person name="Wang X."/>
            <person name="Wang S."/>
            <person name="Zhang T."/>
            <person name="Zhou Y."/>
            <person name="He R."/>
            <person name="Meng N."/>
            <person name="Wang Y."/>
            <person name="Liu W."/>
            <person name="Liu Z."/>
            <person name="Liu J."/>
            <person name="Guo Q."/>
            <person name="Huang H."/>
            <person name="Sederoff R.R."/>
            <person name="Wang G."/>
            <person name="Qu G."/>
            <person name="Chen S."/>
        </authorList>
    </citation>
    <scope>NUCLEOTIDE SEQUENCE</scope>
    <source>
        <strain evidence="1">SC-2020</strain>
    </source>
</reference>
<comment type="caution">
    <text evidence="1">The sequence shown here is derived from an EMBL/GenBank/DDBJ whole genome shotgun (WGS) entry which is preliminary data.</text>
</comment>
<evidence type="ECO:0000313" key="2">
    <source>
        <dbReference type="Proteomes" id="UP001164929"/>
    </source>
</evidence>
<protein>
    <submittedName>
        <fullName evidence="1">Uncharacterized protein</fullName>
    </submittedName>
</protein>
<keyword evidence="2" id="KW-1185">Reference proteome</keyword>
<proteinExistence type="predicted"/>